<dbReference type="EMBL" id="QGTS01000021">
    <property type="protein sequence ID" value="PWW01328.1"/>
    <property type="molecule type" value="Genomic_DNA"/>
</dbReference>
<comment type="caution">
    <text evidence="1">The sequence shown here is derived from an EMBL/GenBank/DDBJ whole genome shotgun (WGS) entry which is preliminary data.</text>
</comment>
<evidence type="ECO:0000313" key="2">
    <source>
        <dbReference type="Proteomes" id="UP000246744"/>
    </source>
</evidence>
<dbReference type="Proteomes" id="UP000246744">
    <property type="component" value="Unassembled WGS sequence"/>
</dbReference>
<dbReference type="AlphaFoldDB" id="A0A317PMP1"/>
<name>A0A317PMP1_9ENTR</name>
<reference evidence="1 2" key="1">
    <citation type="submission" date="2018-05" db="EMBL/GenBank/DDBJ databases">
        <title>Genomic Encyclopedia of Type Strains, Phase IV (KMG-IV): sequencing the most valuable type-strain genomes for metagenomic binning, comparative biology and taxonomic classification.</title>
        <authorList>
            <person name="Goeker M."/>
        </authorList>
    </citation>
    <scope>NUCLEOTIDE SEQUENCE [LARGE SCALE GENOMIC DNA]</scope>
    <source>
        <strain evidence="1 2">DSM 19579</strain>
    </source>
</reference>
<accession>A0A317PMP1</accession>
<gene>
    <name evidence="1" type="ORF">DES37_12164</name>
</gene>
<keyword evidence="2" id="KW-1185">Reference proteome</keyword>
<evidence type="ECO:0000313" key="1">
    <source>
        <dbReference type="EMBL" id="PWW01328.1"/>
    </source>
</evidence>
<organism evidence="1 2">
    <name type="scientific">Mangrovibacter plantisponsor</name>
    <dbReference type="NCBI Taxonomy" id="451513"/>
    <lineage>
        <taxon>Bacteria</taxon>
        <taxon>Pseudomonadati</taxon>
        <taxon>Pseudomonadota</taxon>
        <taxon>Gammaproteobacteria</taxon>
        <taxon>Enterobacterales</taxon>
        <taxon>Enterobacteriaceae</taxon>
        <taxon>Mangrovibacter</taxon>
    </lineage>
</organism>
<proteinExistence type="predicted"/>
<protein>
    <submittedName>
        <fullName evidence="1">Uncharacterized protein</fullName>
    </submittedName>
</protein>
<sequence>MIILVGFVAVVAVRYAWRWRRVTGRDTPLPRKL</sequence>